<dbReference type="EMBL" id="JAAAUB010000012">
    <property type="protein sequence ID" value="NMH17115.1"/>
    <property type="molecule type" value="Genomic_DNA"/>
</dbReference>
<keyword evidence="4 7" id="KW-0812">Transmembrane</keyword>
<feature type="transmembrane region" description="Helical" evidence="7">
    <location>
        <begin position="165"/>
        <end position="183"/>
    </location>
</feature>
<feature type="transmembrane region" description="Helical" evidence="7">
    <location>
        <begin position="105"/>
        <end position="125"/>
    </location>
</feature>
<evidence type="ECO:0000313" key="9">
    <source>
        <dbReference type="EMBL" id="NMH17115.1"/>
    </source>
</evidence>
<organism evidence="9 10">
    <name type="scientific">Tepidiphilus baoligensis</name>
    <dbReference type="NCBI Taxonomy" id="2698687"/>
    <lineage>
        <taxon>Bacteria</taxon>
        <taxon>Pseudomonadati</taxon>
        <taxon>Pseudomonadota</taxon>
        <taxon>Hydrogenophilia</taxon>
        <taxon>Hydrogenophilales</taxon>
        <taxon>Hydrogenophilaceae</taxon>
        <taxon>Tepidiphilus</taxon>
    </lineage>
</organism>
<evidence type="ECO:0000256" key="5">
    <source>
        <dbReference type="ARBA" id="ARBA00022989"/>
    </source>
</evidence>
<evidence type="ECO:0000256" key="3">
    <source>
        <dbReference type="ARBA" id="ARBA00022475"/>
    </source>
</evidence>
<dbReference type="InterPro" id="IPR001958">
    <property type="entry name" value="Tet-R_TetA/multi-R_MdtG-like"/>
</dbReference>
<dbReference type="InterPro" id="IPR036259">
    <property type="entry name" value="MFS_trans_sf"/>
</dbReference>
<dbReference type="Pfam" id="PF07690">
    <property type="entry name" value="MFS_1"/>
    <property type="match status" value="1"/>
</dbReference>
<feature type="transmembrane region" description="Helical" evidence="7">
    <location>
        <begin position="249"/>
        <end position="270"/>
    </location>
</feature>
<evidence type="ECO:0000256" key="4">
    <source>
        <dbReference type="ARBA" id="ARBA00022692"/>
    </source>
</evidence>
<feature type="transmembrane region" description="Helical" evidence="7">
    <location>
        <begin position="301"/>
        <end position="318"/>
    </location>
</feature>
<dbReference type="PANTHER" id="PTHR23517">
    <property type="entry name" value="RESISTANCE PROTEIN MDTM, PUTATIVE-RELATED-RELATED"/>
    <property type="match status" value="1"/>
</dbReference>
<dbReference type="InterPro" id="IPR011701">
    <property type="entry name" value="MFS"/>
</dbReference>
<feature type="transmembrane region" description="Helical" evidence="7">
    <location>
        <begin position="47"/>
        <end position="68"/>
    </location>
</feature>
<dbReference type="PRINTS" id="PR01035">
    <property type="entry name" value="TCRTETA"/>
</dbReference>
<dbReference type="Proteomes" id="UP000669605">
    <property type="component" value="Unassembled WGS sequence"/>
</dbReference>
<evidence type="ECO:0000256" key="7">
    <source>
        <dbReference type="SAM" id="Phobius"/>
    </source>
</evidence>
<feature type="transmembrane region" description="Helical" evidence="7">
    <location>
        <begin position="339"/>
        <end position="362"/>
    </location>
</feature>
<dbReference type="InterPro" id="IPR050171">
    <property type="entry name" value="MFS_Transporters"/>
</dbReference>
<feature type="transmembrane region" description="Helical" evidence="7">
    <location>
        <begin position="80"/>
        <end position="99"/>
    </location>
</feature>
<reference evidence="9 10" key="1">
    <citation type="journal article" date="2020" name="Curr. Microbiol.">
        <title>Tepidiphilus baoligensis sp. nov., a Novel Bacterium of the Family Hydrogenophilaceae Isolated from an Oil Reservoir.</title>
        <authorList>
            <person name="Zhang X."/>
            <person name="Wang G."/>
            <person name="Ma X."/>
            <person name="Yu J."/>
            <person name="You J."/>
            <person name="Xue Y."/>
            <person name="Ma Y."/>
        </authorList>
    </citation>
    <scope>NUCLEOTIDE SEQUENCE [LARGE SCALE GENOMIC DNA]</scope>
    <source>
        <strain evidence="9 10">B18-69</strain>
    </source>
</reference>
<protein>
    <submittedName>
        <fullName evidence="9">MFS transporter</fullName>
    </submittedName>
</protein>
<dbReference type="Gene3D" id="1.20.1250.20">
    <property type="entry name" value="MFS general substrate transporter like domains"/>
    <property type="match status" value="1"/>
</dbReference>
<keyword evidence="2" id="KW-0813">Transport</keyword>
<gene>
    <name evidence="9" type="ORF">GV368_08400</name>
</gene>
<name>A0ABX1QPG6_9PROT</name>
<feature type="transmembrane region" description="Helical" evidence="7">
    <location>
        <begin position="368"/>
        <end position="387"/>
    </location>
</feature>
<dbReference type="PANTHER" id="PTHR23517:SF2">
    <property type="entry name" value="MULTIDRUG RESISTANCE PROTEIN MDTH"/>
    <property type="match status" value="1"/>
</dbReference>
<dbReference type="RefSeq" id="WP_142804739.1">
    <property type="nucleotide sequence ID" value="NZ_JAAAUB010000012.1"/>
</dbReference>
<feature type="domain" description="Major facilitator superfamily (MFS) profile" evidence="8">
    <location>
        <begin position="12"/>
        <end position="392"/>
    </location>
</feature>
<keyword evidence="5 7" id="KW-1133">Transmembrane helix</keyword>
<evidence type="ECO:0000313" key="10">
    <source>
        <dbReference type="Proteomes" id="UP000669605"/>
    </source>
</evidence>
<evidence type="ECO:0000256" key="1">
    <source>
        <dbReference type="ARBA" id="ARBA00004651"/>
    </source>
</evidence>
<dbReference type="CDD" id="cd17472">
    <property type="entry name" value="MFS_YajR_like"/>
    <property type="match status" value="1"/>
</dbReference>
<feature type="transmembrane region" description="Helical" evidence="7">
    <location>
        <begin position="277"/>
        <end position="295"/>
    </location>
</feature>
<dbReference type="PROSITE" id="PS50850">
    <property type="entry name" value="MFS"/>
    <property type="match status" value="1"/>
</dbReference>
<evidence type="ECO:0000256" key="6">
    <source>
        <dbReference type="ARBA" id="ARBA00023136"/>
    </source>
</evidence>
<keyword evidence="10" id="KW-1185">Reference proteome</keyword>
<feature type="transmembrane region" description="Helical" evidence="7">
    <location>
        <begin position="217"/>
        <end position="237"/>
    </location>
</feature>
<keyword evidence="6 7" id="KW-0472">Membrane</keyword>
<dbReference type="InterPro" id="IPR020846">
    <property type="entry name" value="MFS_dom"/>
</dbReference>
<sequence length="399" mass="42328">MDDRLSRSERLIVVRLAAVFALRMLGLFLILPVFAEYARHLPGGGNEAAIGLAIGIYGLTQAVLLIPFGAASDRFGRKPVIVAGLALFVVGSLVAAFAPDLHWVTVGRALQGAGAISAAVTALVADLTPETHRTRAMAMIGSTIGLSFALSLVLGPTLYGLVGMRGIFLLTGVLAAGAAVMVWRSVPTPSRPAAPVAASRASLWAVLKDGRLLRLDAGVFSLHFIQMAMWVVVPGALVKHGALPLEDHWSVYLVAVLFSFTVMVPAIVFAERRGRLKTVYLASIALLAVVQLGFALWARDLWTIGLCLTAFFVAFNILEATQPSWVSRIASPQRKGAVLGVYNTLQSLGLFCGGWMGGLIAQHLSPQAIHWVAAGLALAWYALSLGLQPPARPQDSQSL</sequence>
<comment type="subcellular location">
    <subcellularLocation>
        <location evidence="1">Cell membrane</location>
        <topology evidence="1">Multi-pass membrane protein</topology>
    </subcellularLocation>
</comment>
<evidence type="ECO:0000259" key="8">
    <source>
        <dbReference type="PROSITE" id="PS50850"/>
    </source>
</evidence>
<feature type="transmembrane region" description="Helical" evidence="7">
    <location>
        <begin position="12"/>
        <end position="35"/>
    </location>
</feature>
<feature type="transmembrane region" description="Helical" evidence="7">
    <location>
        <begin position="137"/>
        <end position="159"/>
    </location>
</feature>
<accession>A0ABX1QPG6</accession>
<proteinExistence type="predicted"/>
<evidence type="ECO:0000256" key="2">
    <source>
        <dbReference type="ARBA" id="ARBA00022448"/>
    </source>
</evidence>
<keyword evidence="3" id="KW-1003">Cell membrane</keyword>
<dbReference type="SUPFAM" id="SSF103473">
    <property type="entry name" value="MFS general substrate transporter"/>
    <property type="match status" value="1"/>
</dbReference>
<comment type="caution">
    <text evidence="9">The sequence shown here is derived from an EMBL/GenBank/DDBJ whole genome shotgun (WGS) entry which is preliminary data.</text>
</comment>